<dbReference type="PROSITE" id="PS50894">
    <property type="entry name" value="HPT"/>
    <property type="match status" value="1"/>
</dbReference>
<feature type="modified residue" description="Phosphohistidine" evidence="2">
    <location>
        <position position="60"/>
    </location>
</feature>
<protein>
    <submittedName>
        <fullName evidence="4">Hpt domain-containing protein</fullName>
    </submittedName>
</protein>
<dbReference type="RefSeq" id="WP_289504020.1">
    <property type="nucleotide sequence ID" value="NZ_CP116805.1"/>
</dbReference>
<gene>
    <name evidence="4" type="ORF">PH603_00825</name>
</gene>
<dbReference type="Pfam" id="PF01627">
    <property type="entry name" value="Hpt"/>
    <property type="match status" value="1"/>
</dbReference>
<keyword evidence="1" id="KW-0902">Two-component regulatory system</keyword>
<dbReference type="InterPro" id="IPR036641">
    <property type="entry name" value="HPT_dom_sf"/>
</dbReference>
<evidence type="ECO:0000256" key="1">
    <source>
        <dbReference type="ARBA" id="ARBA00023012"/>
    </source>
</evidence>
<dbReference type="EMBL" id="CP116805">
    <property type="protein sequence ID" value="WCL54301.1"/>
    <property type="molecule type" value="Genomic_DNA"/>
</dbReference>
<sequence length="110" mass="11850">MMTDVPTFDPDPFERIKADVGEETARVLMASFRAEVEDALEALFAHHDGGNWALLDVESHALKSTARTFGALALGEAAERVEKEAEAGGVSEEAMAMLRETIIATLEATT</sequence>
<proteinExistence type="predicted"/>
<dbReference type="KEGG" id="gso:PH603_00825"/>
<keyword evidence="2" id="KW-0597">Phosphoprotein</keyword>
<keyword evidence="5" id="KW-1185">Reference proteome</keyword>
<dbReference type="InterPro" id="IPR008207">
    <property type="entry name" value="Sig_transdc_His_kin_Hpt_dom"/>
</dbReference>
<organism evidence="4 5">
    <name type="scientific">Gimibacter soli</name>
    <dbReference type="NCBI Taxonomy" id="3024400"/>
    <lineage>
        <taxon>Bacteria</taxon>
        <taxon>Pseudomonadati</taxon>
        <taxon>Pseudomonadota</taxon>
        <taxon>Alphaproteobacteria</taxon>
        <taxon>Kordiimonadales</taxon>
        <taxon>Temperatibacteraceae</taxon>
        <taxon>Gimibacter</taxon>
    </lineage>
</organism>
<dbReference type="SUPFAM" id="SSF47226">
    <property type="entry name" value="Histidine-containing phosphotransfer domain, HPT domain"/>
    <property type="match status" value="1"/>
</dbReference>
<dbReference type="Proteomes" id="UP001217500">
    <property type="component" value="Chromosome"/>
</dbReference>
<evidence type="ECO:0000313" key="5">
    <source>
        <dbReference type="Proteomes" id="UP001217500"/>
    </source>
</evidence>
<evidence type="ECO:0000259" key="3">
    <source>
        <dbReference type="PROSITE" id="PS50894"/>
    </source>
</evidence>
<dbReference type="AlphaFoldDB" id="A0AAF0BMB8"/>
<evidence type="ECO:0000313" key="4">
    <source>
        <dbReference type="EMBL" id="WCL54301.1"/>
    </source>
</evidence>
<reference evidence="4" key="1">
    <citation type="submission" date="2023-01" db="EMBL/GenBank/DDBJ databases">
        <title>The genome sequence of Kordiimonadaceae bacterium 6D33.</title>
        <authorList>
            <person name="Liu Y."/>
        </authorList>
    </citation>
    <scope>NUCLEOTIDE SEQUENCE</scope>
    <source>
        <strain evidence="4">6D33</strain>
    </source>
</reference>
<accession>A0AAF0BMB8</accession>
<dbReference type="GO" id="GO:0004672">
    <property type="term" value="F:protein kinase activity"/>
    <property type="evidence" value="ECO:0007669"/>
    <property type="project" value="UniProtKB-ARBA"/>
</dbReference>
<evidence type="ECO:0000256" key="2">
    <source>
        <dbReference type="PROSITE-ProRule" id="PRU00110"/>
    </source>
</evidence>
<feature type="domain" description="HPt" evidence="3">
    <location>
        <begin position="21"/>
        <end position="110"/>
    </location>
</feature>
<name>A0AAF0BMB8_9PROT</name>
<dbReference type="Gene3D" id="1.20.120.160">
    <property type="entry name" value="HPT domain"/>
    <property type="match status" value="1"/>
</dbReference>
<dbReference type="GO" id="GO:0000160">
    <property type="term" value="P:phosphorelay signal transduction system"/>
    <property type="evidence" value="ECO:0007669"/>
    <property type="project" value="UniProtKB-KW"/>
</dbReference>